<dbReference type="eggNOG" id="COG1595">
    <property type="taxonomic scope" value="Bacteria"/>
</dbReference>
<evidence type="ECO:0000256" key="1">
    <source>
        <dbReference type="ARBA" id="ARBA00010641"/>
    </source>
</evidence>
<dbReference type="InterPro" id="IPR007627">
    <property type="entry name" value="RNA_pol_sigma70_r2"/>
</dbReference>
<dbReference type="Gene3D" id="1.10.1740.10">
    <property type="match status" value="1"/>
</dbReference>
<comment type="caution">
    <text evidence="9">The sequence shown here is derived from an EMBL/GenBank/DDBJ whole genome shotgun (WGS) entry which is preliminary data.</text>
</comment>
<keyword evidence="2 6" id="KW-0805">Transcription regulation</keyword>
<dbReference type="SUPFAM" id="SSF88659">
    <property type="entry name" value="Sigma3 and sigma4 domains of RNA polymerase sigma factors"/>
    <property type="match status" value="1"/>
</dbReference>
<dbReference type="Pfam" id="PF04542">
    <property type="entry name" value="Sigma70_r2"/>
    <property type="match status" value="1"/>
</dbReference>
<evidence type="ECO:0000256" key="5">
    <source>
        <dbReference type="ARBA" id="ARBA00023163"/>
    </source>
</evidence>
<evidence type="ECO:0000259" key="8">
    <source>
        <dbReference type="Pfam" id="PF08281"/>
    </source>
</evidence>
<evidence type="ECO:0000256" key="6">
    <source>
        <dbReference type="RuleBase" id="RU000716"/>
    </source>
</evidence>
<dbReference type="InterPro" id="IPR039425">
    <property type="entry name" value="RNA_pol_sigma-70-like"/>
</dbReference>
<name>A0A081P004_9BACL</name>
<feature type="domain" description="RNA polymerase sigma-70 region 2" evidence="7">
    <location>
        <begin position="23"/>
        <end position="90"/>
    </location>
</feature>
<keyword evidence="10" id="KW-1185">Reference proteome</keyword>
<dbReference type="OrthoDB" id="9784984at2"/>
<feature type="domain" description="RNA polymerase sigma factor 70 region 4 type 2" evidence="8">
    <location>
        <begin position="116"/>
        <end position="169"/>
    </location>
</feature>
<dbReference type="InterPro" id="IPR013325">
    <property type="entry name" value="RNA_pol_sigma_r2"/>
</dbReference>
<comment type="similarity">
    <text evidence="1 6">Belongs to the sigma-70 factor family. ECF subfamily.</text>
</comment>
<dbReference type="PROSITE" id="PS01063">
    <property type="entry name" value="SIGMA70_ECF"/>
    <property type="match status" value="1"/>
</dbReference>
<dbReference type="Pfam" id="PF08281">
    <property type="entry name" value="Sigma70_r4_2"/>
    <property type="match status" value="1"/>
</dbReference>
<dbReference type="SUPFAM" id="SSF88946">
    <property type="entry name" value="Sigma2 domain of RNA polymerase sigma factors"/>
    <property type="match status" value="1"/>
</dbReference>
<dbReference type="InterPro" id="IPR036388">
    <property type="entry name" value="WH-like_DNA-bd_sf"/>
</dbReference>
<dbReference type="InterPro" id="IPR013249">
    <property type="entry name" value="RNA_pol_sigma70_r4_t2"/>
</dbReference>
<proteinExistence type="inferred from homology"/>
<keyword evidence="5 6" id="KW-0804">Transcription</keyword>
<dbReference type="EMBL" id="JNVM01000017">
    <property type="protein sequence ID" value="KEQ24027.1"/>
    <property type="molecule type" value="Genomic_DNA"/>
</dbReference>
<dbReference type="AlphaFoldDB" id="A0A081P004"/>
<keyword evidence="4 6" id="KW-0238">DNA-binding</keyword>
<dbReference type="RefSeq" id="WP_036686125.1">
    <property type="nucleotide sequence ID" value="NZ_FYEP01000002.1"/>
</dbReference>
<dbReference type="Proteomes" id="UP000028123">
    <property type="component" value="Unassembled WGS sequence"/>
</dbReference>
<dbReference type="GO" id="GO:0006950">
    <property type="term" value="P:response to stress"/>
    <property type="evidence" value="ECO:0007669"/>
    <property type="project" value="UniProtKB-ARBA"/>
</dbReference>
<accession>A0A081P004</accession>
<dbReference type="Gene3D" id="1.10.10.10">
    <property type="entry name" value="Winged helix-like DNA-binding domain superfamily/Winged helix DNA-binding domain"/>
    <property type="match status" value="1"/>
</dbReference>
<evidence type="ECO:0000259" key="7">
    <source>
        <dbReference type="Pfam" id="PF04542"/>
    </source>
</evidence>
<dbReference type="PANTHER" id="PTHR43133:SF8">
    <property type="entry name" value="RNA POLYMERASE SIGMA FACTOR HI_1459-RELATED"/>
    <property type="match status" value="1"/>
</dbReference>
<organism evidence="9 10">
    <name type="scientific">Paenibacillus tyrfis</name>
    <dbReference type="NCBI Taxonomy" id="1501230"/>
    <lineage>
        <taxon>Bacteria</taxon>
        <taxon>Bacillati</taxon>
        <taxon>Bacillota</taxon>
        <taxon>Bacilli</taxon>
        <taxon>Bacillales</taxon>
        <taxon>Paenibacillaceae</taxon>
        <taxon>Paenibacillus</taxon>
    </lineage>
</organism>
<evidence type="ECO:0000313" key="10">
    <source>
        <dbReference type="Proteomes" id="UP000028123"/>
    </source>
</evidence>
<dbReference type="GO" id="GO:0016987">
    <property type="term" value="F:sigma factor activity"/>
    <property type="evidence" value="ECO:0007669"/>
    <property type="project" value="UniProtKB-KW"/>
</dbReference>
<dbReference type="InterPro" id="IPR013324">
    <property type="entry name" value="RNA_pol_sigma_r3/r4-like"/>
</dbReference>
<dbReference type="InterPro" id="IPR014284">
    <property type="entry name" value="RNA_pol_sigma-70_dom"/>
</dbReference>
<keyword evidence="3 6" id="KW-0731">Sigma factor</keyword>
<evidence type="ECO:0000313" key="9">
    <source>
        <dbReference type="EMBL" id="KEQ24027.1"/>
    </source>
</evidence>
<dbReference type="InterPro" id="IPR000838">
    <property type="entry name" value="RNA_pol_sigma70_ECF_CS"/>
</dbReference>
<dbReference type="NCBIfam" id="TIGR02937">
    <property type="entry name" value="sigma70-ECF"/>
    <property type="match status" value="1"/>
</dbReference>
<reference evidence="9" key="1">
    <citation type="submission" date="2014-06" db="EMBL/GenBank/DDBJ databases">
        <title>Draft genome sequence of Paenibacillus sp. MSt1.</title>
        <authorList>
            <person name="Aw Y.K."/>
            <person name="Ong K.S."/>
            <person name="Gan H.M."/>
            <person name="Lee S.M."/>
        </authorList>
    </citation>
    <scope>NUCLEOTIDE SEQUENCE [LARGE SCALE GENOMIC DNA]</scope>
    <source>
        <strain evidence="9">MSt1</strain>
    </source>
</reference>
<protein>
    <recommendedName>
        <fullName evidence="6">RNA polymerase sigma factor</fullName>
    </recommendedName>
</protein>
<gene>
    <name evidence="9" type="ORF">ET33_09930</name>
</gene>
<dbReference type="PANTHER" id="PTHR43133">
    <property type="entry name" value="RNA POLYMERASE ECF-TYPE SIGMA FACTO"/>
    <property type="match status" value="1"/>
</dbReference>
<dbReference type="CDD" id="cd06171">
    <property type="entry name" value="Sigma70_r4"/>
    <property type="match status" value="1"/>
</dbReference>
<dbReference type="GO" id="GO:0003677">
    <property type="term" value="F:DNA binding"/>
    <property type="evidence" value="ECO:0007669"/>
    <property type="project" value="UniProtKB-KW"/>
</dbReference>
<evidence type="ECO:0000256" key="4">
    <source>
        <dbReference type="ARBA" id="ARBA00023125"/>
    </source>
</evidence>
<sequence length="189" mass="22268">MDNDIEIVGRILNGDKQAFAQIIDKYKGRVFALLRRMLGHSPDTQDIAQEVFIKAYNHLNEYTPGHSFSAWLYRIAANRCIDELRKRKRRPDITGFDAEFMQGETPETAYLEKERRQALEQRIMELDQSQRAVFVMRYVQHLSYQEIAERLSVPISTVQMRLYRARQKLRESMSNSGVEGEFIYEVRQS</sequence>
<dbReference type="GO" id="GO:0006352">
    <property type="term" value="P:DNA-templated transcription initiation"/>
    <property type="evidence" value="ECO:0007669"/>
    <property type="project" value="InterPro"/>
</dbReference>
<evidence type="ECO:0000256" key="3">
    <source>
        <dbReference type="ARBA" id="ARBA00023082"/>
    </source>
</evidence>
<evidence type="ECO:0000256" key="2">
    <source>
        <dbReference type="ARBA" id="ARBA00023015"/>
    </source>
</evidence>